<feature type="chain" id="PRO_5046544606" evidence="7">
    <location>
        <begin position="26"/>
        <end position="699"/>
    </location>
</feature>
<dbReference type="InterPro" id="IPR039426">
    <property type="entry name" value="TonB-dep_rcpt-like"/>
</dbReference>
<dbReference type="EMBL" id="JAHWDQ010000001">
    <property type="protein sequence ID" value="MBW2939745.1"/>
    <property type="molecule type" value="Genomic_DNA"/>
</dbReference>
<comment type="similarity">
    <text evidence="5 6">Belongs to the TonB-dependent receptor family.</text>
</comment>
<keyword evidence="1" id="KW-0410">Iron transport</keyword>
<dbReference type="InterPro" id="IPR012910">
    <property type="entry name" value="Plug_dom"/>
</dbReference>
<protein>
    <submittedName>
        <fullName evidence="10">TonB-dependent receptor</fullName>
    </submittedName>
</protein>
<evidence type="ECO:0000313" key="11">
    <source>
        <dbReference type="Proteomes" id="UP001166291"/>
    </source>
</evidence>
<keyword evidence="5 6" id="KW-0472">Membrane</keyword>
<keyword evidence="10" id="KW-0675">Receptor</keyword>
<reference evidence="10" key="1">
    <citation type="submission" date="2021-07" db="EMBL/GenBank/DDBJ databases">
        <title>Zhongshania sp. CAU 1632 isolated from seawater.</title>
        <authorList>
            <person name="Kim W."/>
        </authorList>
    </citation>
    <scope>NUCLEOTIDE SEQUENCE</scope>
    <source>
        <strain evidence="10">CAU 1632</strain>
    </source>
</reference>
<keyword evidence="2 7" id="KW-0732">Signal</keyword>
<evidence type="ECO:0000259" key="8">
    <source>
        <dbReference type="Pfam" id="PF00593"/>
    </source>
</evidence>
<evidence type="ECO:0000256" key="4">
    <source>
        <dbReference type="ARBA" id="ARBA00023065"/>
    </source>
</evidence>
<comment type="caution">
    <text evidence="10">The sequence shown here is derived from an EMBL/GenBank/DDBJ whole genome shotgun (WGS) entry which is preliminary data.</text>
</comment>
<gene>
    <name evidence="10" type="ORF">KXJ70_03120</name>
</gene>
<evidence type="ECO:0000256" key="2">
    <source>
        <dbReference type="ARBA" id="ARBA00022729"/>
    </source>
</evidence>
<feature type="signal peptide" evidence="7">
    <location>
        <begin position="1"/>
        <end position="25"/>
    </location>
</feature>
<organism evidence="10 11">
    <name type="scientific">Zhongshania aquimaris</name>
    <dbReference type="NCBI Taxonomy" id="2857107"/>
    <lineage>
        <taxon>Bacteria</taxon>
        <taxon>Pseudomonadati</taxon>
        <taxon>Pseudomonadota</taxon>
        <taxon>Gammaproteobacteria</taxon>
        <taxon>Cellvibrionales</taxon>
        <taxon>Spongiibacteraceae</taxon>
        <taxon>Zhongshania</taxon>
    </lineage>
</organism>
<keyword evidence="5" id="KW-1134">Transmembrane beta strand</keyword>
<keyword evidence="5" id="KW-0812">Transmembrane</keyword>
<evidence type="ECO:0000259" key="9">
    <source>
        <dbReference type="Pfam" id="PF07715"/>
    </source>
</evidence>
<keyword evidence="4" id="KW-0406">Ion transport</keyword>
<evidence type="ECO:0000256" key="7">
    <source>
        <dbReference type="SAM" id="SignalP"/>
    </source>
</evidence>
<keyword evidence="11" id="KW-1185">Reference proteome</keyword>
<accession>A0ABS6VPQ2</accession>
<dbReference type="InterPro" id="IPR000531">
    <property type="entry name" value="Beta-barrel_TonB"/>
</dbReference>
<dbReference type="PANTHER" id="PTHR32552">
    <property type="entry name" value="FERRICHROME IRON RECEPTOR-RELATED"/>
    <property type="match status" value="1"/>
</dbReference>
<feature type="domain" description="TonB-dependent receptor plug" evidence="9">
    <location>
        <begin position="50"/>
        <end position="159"/>
    </location>
</feature>
<keyword evidence="6" id="KW-0798">TonB box</keyword>
<evidence type="ECO:0000256" key="6">
    <source>
        <dbReference type="RuleBase" id="RU003357"/>
    </source>
</evidence>
<dbReference type="PANTHER" id="PTHR32552:SF68">
    <property type="entry name" value="FERRICHROME OUTER MEMBRANE TRANSPORTER_PHAGE RECEPTOR"/>
    <property type="match status" value="1"/>
</dbReference>
<dbReference type="RefSeq" id="WP_219041985.1">
    <property type="nucleotide sequence ID" value="NZ_JAHWDQ010000001.1"/>
</dbReference>
<keyword evidence="5" id="KW-0998">Cell outer membrane</keyword>
<name>A0ABS6VPQ2_9GAMM</name>
<feature type="domain" description="TonB-dependent receptor-like beta-barrel" evidence="8">
    <location>
        <begin position="235"/>
        <end position="661"/>
    </location>
</feature>
<evidence type="ECO:0000256" key="1">
    <source>
        <dbReference type="ARBA" id="ARBA00022496"/>
    </source>
</evidence>
<dbReference type="PROSITE" id="PS52016">
    <property type="entry name" value="TONB_DEPENDENT_REC_3"/>
    <property type="match status" value="1"/>
</dbReference>
<dbReference type="Pfam" id="PF00593">
    <property type="entry name" value="TonB_dep_Rec_b-barrel"/>
    <property type="match status" value="1"/>
</dbReference>
<sequence length="699" mass="76831">MKLFPLDKTGAAILLSAALPLSVFAEHAQMEEVLVRDHELGTSLQVEQSLTPGGVSVLDSASLMERNTGNLADALRYIPGVWSASTSGSDSIFFSSRGSNLDATNYDMNGIKLLQDGLPVTTADGNNHNRIIDPLASRYASIARGANALKYGASTLGGAIDFVTPTARNSDAKQLFLGFGSFGQKQARLTLGSVLSESVDGLVTLEKKQRDGYRDHNESERKGVYANLGWQLSENIESRFFFTYIKNDEELAGALTEAEFAADPDQAGATAESGNFQVDVDTRRFANKTTFTLSDNSKLEMGVYRENQHLFHPIVDKVLVDFDGPGPDQPVEVFSLLIDTKHQDQGVVLRFSHTLGDHSILAGVNWGENKVEGGNYRNDGGMRNGLTTIVDNSAESLETFVMDRWQFSERWTLVYGVQAISTERDVRNTSVSSGALRNPSEDYNSFNPRVGAIYQWSDDIEVFGNLSKLYEAPTNFELEDEVSASGATLDAMQGQVLEVGSRGRHEFGHDNFWRWDVSLYYALIEDEILSQDDPSAPGTSVTSNVDDTVHAGVEALIDASFAISHTARIEPLVSVTVNEFSFDGDTTYGDNRFPAAPKYVVHGEIMYRHDNGFYAGPTFDVVDERYADFSNSFTIDSYTLLGFRLGVNREAWQVYLDIRNITDEEYVSVHSVVDTVAADSAIFNAGEPPSAYAGFVFRF</sequence>
<keyword evidence="3" id="KW-0408">Iron</keyword>
<evidence type="ECO:0000313" key="10">
    <source>
        <dbReference type="EMBL" id="MBW2939745.1"/>
    </source>
</evidence>
<dbReference type="Pfam" id="PF07715">
    <property type="entry name" value="Plug"/>
    <property type="match status" value="1"/>
</dbReference>
<evidence type="ECO:0000256" key="5">
    <source>
        <dbReference type="PROSITE-ProRule" id="PRU01360"/>
    </source>
</evidence>
<evidence type="ECO:0000256" key="3">
    <source>
        <dbReference type="ARBA" id="ARBA00023004"/>
    </source>
</evidence>
<keyword evidence="5" id="KW-0813">Transport</keyword>
<proteinExistence type="inferred from homology"/>
<comment type="subcellular location">
    <subcellularLocation>
        <location evidence="5">Cell outer membrane</location>
        <topology evidence="5">Multi-pass membrane protein</topology>
    </subcellularLocation>
</comment>
<dbReference type="Proteomes" id="UP001166291">
    <property type="component" value="Unassembled WGS sequence"/>
</dbReference>